<keyword evidence="1" id="KW-0732">Signal</keyword>
<dbReference type="Gene3D" id="2.40.160.10">
    <property type="entry name" value="Porin"/>
    <property type="match status" value="1"/>
</dbReference>
<dbReference type="SUPFAM" id="SSF56935">
    <property type="entry name" value="Porins"/>
    <property type="match status" value="1"/>
</dbReference>
<gene>
    <name evidence="3" type="ORF">QO018_005325</name>
</gene>
<protein>
    <recommendedName>
        <fullName evidence="2">Porin domain-containing protein</fullName>
    </recommendedName>
</protein>
<evidence type="ECO:0000313" key="3">
    <source>
        <dbReference type="EMBL" id="MDQ0536429.1"/>
    </source>
</evidence>
<comment type="caution">
    <text evidence="3">The sequence shown here is derived from an EMBL/GenBank/DDBJ whole genome shotgun (WGS) entry which is preliminary data.</text>
</comment>
<feature type="signal peptide" evidence="1">
    <location>
        <begin position="1"/>
        <end position="23"/>
    </location>
</feature>
<dbReference type="Proteomes" id="UP001244552">
    <property type="component" value="Unassembled WGS sequence"/>
</dbReference>
<keyword evidence="4" id="KW-1185">Reference proteome</keyword>
<accession>A0ABU0MT85</accession>
<evidence type="ECO:0000313" key="4">
    <source>
        <dbReference type="Proteomes" id="UP001244552"/>
    </source>
</evidence>
<name>A0ABU0MT85_9PROT</name>
<dbReference type="InterPro" id="IPR033900">
    <property type="entry name" value="Gram_neg_porin_domain"/>
</dbReference>
<dbReference type="InterPro" id="IPR023614">
    <property type="entry name" value="Porin_dom_sf"/>
</dbReference>
<sequence>MNRYLLAGAAAAALALGAGAANAQAKFEVKVGGDAYFEGGWVDQDRDEGLRSTEFRNRMRINIIPSAKADNGLEYGARMRLRASDGSRNTDADRAYIFAQGTFGQVRMGVTNSFNDETYVTAPQDYLPLAIYDGITAWIGGNATGGAANVGVAGADINGGLATLNRGSILTQSMTVENNATKVVYFSPRFAGLQLGASYTPRNDSSNTSVDRVKPAGSSAFIFTDLVEVGANYNNTFGGITVKASAGYFWGKAGEDAPGTNYKDLGAWQAGAQVGYAGFSLGGSYLDYGKSGQNRAPGVDTQDARVWVVGGQYTTGPIVVGVNYKVGKDAGSAVVAGDRKLKVIEAGAGYTVAPGLTLQAQYDHFKAESDVVGRDDEGDVVLVRSVLAF</sequence>
<evidence type="ECO:0000256" key="1">
    <source>
        <dbReference type="SAM" id="SignalP"/>
    </source>
</evidence>
<dbReference type="RefSeq" id="WP_209987077.1">
    <property type="nucleotide sequence ID" value="NZ_JAGINO010000020.1"/>
</dbReference>
<dbReference type="Pfam" id="PF13609">
    <property type="entry name" value="Porin_4"/>
    <property type="match status" value="1"/>
</dbReference>
<proteinExistence type="predicted"/>
<feature type="domain" description="Porin" evidence="2">
    <location>
        <begin position="10"/>
        <end position="367"/>
    </location>
</feature>
<feature type="chain" id="PRO_5046195223" description="Porin domain-containing protein" evidence="1">
    <location>
        <begin position="24"/>
        <end position="389"/>
    </location>
</feature>
<dbReference type="EMBL" id="JAUSVU010000026">
    <property type="protein sequence ID" value="MDQ0536429.1"/>
    <property type="molecule type" value="Genomic_DNA"/>
</dbReference>
<organism evidence="3 4">
    <name type="scientific">Azospirillum picis</name>
    <dbReference type="NCBI Taxonomy" id="488438"/>
    <lineage>
        <taxon>Bacteria</taxon>
        <taxon>Pseudomonadati</taxon>
        <taxon>Pseudomonadota</taxon>
        <taxon>Alphaproteobacteria</taxon>
        <taxon>Rhodospirillales</taxon>
        <taxon>Azospirillaceae</taxon>
        <taxon>Azospirillum</taxon>
    </lineage>
</organism>
<evidence type="ECO:0000259" key="2">
    <source>
        <dbReference type="Pfam" id="PF13609"/>
    </source>
</evidence>
<reference evidence="3 4" key="1">
    <citation type="submission" date="2023-07" db="EMBL/GenBank/DDBJ databases">
        <title>Genomic Encyclopedia of Type Strains, Phase IV (KMG-IV): sequencing the most valuable type-strain genomes for metagenomic binning, comparative biology and taxonomic classification.</title>
        <authorList>
            <person name="Goeker M."/>
        </authorList>
    </citation>
    <scope>NUCLEOTIDE SEQUENCE [LARGE SCALE GENOMIC DNA]</scope>
    <source>
        <strain evidence="3 4">DSM 19922</strain>
    </source>
</reference>